<comment type="caution">
    <text evidence="1">The sequence shown here is derived from an EMBL/GenBank/DDBJ whole genome shotgun (WGS) entry which is preliminary data.</text>
</comment>
<dbReference type="Gene3D" id="1.10.260.160">
    <property type="match status" value="1"/>
</dbReference>
<protein>
    <recommendedName>
        <fullName evidence="3">Alpha/beta hydrolase</fullName>
    </recommendedName>
</protein>
<dbReference type="Gene3D" id="3.40.50.1820">
    <property type="entry name" value="alpha/beta hydrolase"/>
    <property type="match status" value="1"/>
</dbReference>
<proteinExistence type="predicted"/>
<dbReference type="GO" id="GO:0016042">
    <property type="term" value="P:lipid catabolic process"/>
    <property type="evidence" value="ECO:0007669"/>
    <property type="project" value="InterPro"/>
</dbReference>
<evidence type="ECO:0000313" key="1">
    <source>
        <dbReference type="EMBL" id="TYK32008.1"/>
    </source>
</evidence>
<evidence type="ECO:0008006" key="3">
    <source>
        <dbReference type="Google" id="ProtNLM"/>
    </source>
</evidence>
<dbReference type="InterPro" id="IPR029058">
    <property type="entry name" value="AB_hydrolase_fold"/>
</dbReference>
<dbReference type="GO" id="GO:0004806">
    <property type="term" value="F:triacylglycerol lipase activity"/>
    <property type="evidence" value="ECO:0007669"/>
    <property type="project" value="InterPro"/>
</dbReference>
<organism evidence="1 2">
    <name type="scientific">Bacteroides pyogenes</name>
    <dbReference type="NCBI Taxonomy" id="310300"/>
    <lineage>
        <taxon>Bacteria</taxon>
        <taxon>Pseudomonadati</taxon>
        <taxon>Bacteroidota</taxon>
        <taxon>Bacteroidia</taxon>
        <taxon>Bacteroidales</taxon>
        <taxon>Bacteroidaceae</taxon>
        <taxon>Bacteroides</taxon>
    </lineage>
</organism>
<evidence type="ECO:0000313" key="2">
    <source>
        <dbReference type="Proteomes" id="UP000324383"/>
    </source>
</evidence>
<name>A0A5D3EBD7_9BACE</name>
<dbReference type="PANTHER" id="PTHR34853">
    <property type="match status" value="1"/>
</dbReference>
<dbReference type="InterPro" id="IPR005152">
    <property type="entry name" value="Lipase_secreted"/>
</dbReference>
<keyword evidence="2" id="KW-1185">Reference proteome</keyword>
<sequence length="423" mass="48977">MFTFSQIKSLIKDVIFTLLFMSLFLSCERNESDLFEPVEYEKFSGVLFSKTLRLEDVMDEVFRQFGIQSIESILRKQGIPENEIKSITVQIKLYIKLSSEYDVHGITYHTVNPKGEKVVASGVLYYPKSHNPKGVIEVVPWFKSKNECGTVNYYMPEVIPGINGYVYIVPDQIGYGSTADLPIGYLQYENVAVVSADMRQAVEEFVYNHYHRKLDKKSFLFGYSLGAGGALTLARYYQQYAERGVKVKNVFIGGGAYDPALSIESQFSSYYSEHAACPNIICSLNYYEDLQLDFNRIFKGELLKYYEEWCYGQYSIDKLTQLLGTDLREYFTDSFLKKEDSPEYQHLLQSCRQKRIPNDWTPAFKIHLFHGKDDTLVPIICSDRLYDNLRSRGADVTYKQYEANHMGSAQLMIIDFWKFLNNR</sequence>
<dbReference type="EMBL" id="VKLW01000044">
    <property type="protein sequence ID" value="TYK32008.1"/>
    <property type="molecule type" value="Genomic_DNA"/>
</dbReference>
<accession>A0A5D3EBD7</accession>
<reference evidence="1 2" key="1">
    <citation type="submission" date="2019-07" db="EMBL/GenBank/DDBJ databases">
        <title>Draft Genome Sequences of Bacteroides pyogenes Strains Isolated from the Uterus Holstein Dairy Cows with Metritis.</title>
        <authorList>
            <person name="Cunha F."/>
            <person name="Galvao K.N."/>
            <person name="Jeon S.J."/>
            <person name="Jeong K.C."/>
        </authorList>
    </citation>
    <scope>NUCLEOTIDE SEQUENCE [LARGE SCALE GENOMIC DNA]</scope>
    <source>
        <strain evidence="1 2">KG-31</strain>
    </source>
</reference>
<dbReference type="Pfam" id="PF03583">
    <property type="entry name" value="LIP"/>
    <property type="match status" value="1"/>
</dbReference>
<dbReference type="PANTHER" id="PTHR34853:SF1">
    <property type="entry name" value="LIPASE 5"/>
    <property type="match status" value="1"/>
</dbReference>
<dbReference type="AlphaFoldDB" id="A0A5D3EBD7"/>
<dbReference type="RefSeq" id="WP_148728042.1">
    <property type="nucleotide sequence ID" value="NZ_CP197398.1"/>
</dbReference>
<dbReference type="SUPFAM" id="SSF53474">
    <property type="entry name" value="alpha/beta-Hydrolases"/>
    <property type="match status" value="1"/>
</dbReference>
<gene>
    <name evidence="1" type="ORF">FNJ60_14070</name>
</gene>
<dbReference type="Proteomes" id="UP000324383">
    <property type="component" value="Unassembled WGS sequence"/>
</dbReference>